<sequence length="195" mass="22356">MGCEGSRVGSSPNVGELRKSILEEAHKSGFSIHPGSTKMYQDLKTIFWWPGIKNDVAMHVSKCRTCQKVKRERFHSGNGRAYLWILYWVYQGLGQVVMLSGCCRSTDQVSSFSAYLDKLYEAGEKSLRGPEMISETTEQIKKIRSRMLEAQSRQKSYADQRQKPLEFEEGEHIFLKVTLTTRIGRSIKTKKLNPR</sequence>
<evidence type="ECO:0000313" key="3">
    <source>
        <dbReference type="RefSeq" id="XP_015954884.1"/>
    </source>
</evidence>
<feature type="domain" description="Integrase zinc-binding" evidence="1">
    <location>
        <begin position="16"/>
        <end position="71"/>
    </location>
</feature>
<reference evidence="2" key="1">
    <citation type="journal article" date="2016" name="Nat. Genet.">
        <title>The genome sequences of Arachis duranensis and Arachis ipaensis, the diploid ancestors of cultivated peanut.</title>
        <authorList>
            <person name="Bertioli D.J."/>
            <person name="Cannon S.B."/>
            <person name="Froenicke L."/>
            <person name="Huang G."/>
            <person name="Farmer A.D."/>
            <person name="Cannon E.K."/>
            <person name="Liu X."/>
            <person name="Gao D."/>
            <person name="Clevenger J."/>
            <person name="Dash S."/>
            <person name="Ren L."/>
            <person name="Moretzsohn M.C."/>
            <person name="Shirasawa K."/>
            <person name="Huang W."/>
            <person name="Vidigal B."/>
            <person name="Abernathy B."/>
            <person name="Chu Y."/>
            <person name="Niederhuth C.E."/>
            <person name="Umale P."/>
            <person name="Araujo A.C."/>
            <person name="Kozik A."/>
            <person name="Kim K.D."/>
            <person name="Burow M.D."/>
            <person name="Varshney R.K."/>
            <person name="Wang X."/>
            <person name="Zhang X."/>
            <person name="Barkley N."/>
            <person name="Guimaraes P.M."/>
            <person name="Isobe S."/>
            <person name="Guo B."/>
            <person name="Liao B."/>
            <person name="Stalker H.T."/>
            <person name="Schmitz R.J."/>
            <person name="Scheffler B.E."/>
            <person name="Leal-Bertioli S.C."/>
            <person name="Xun X."/>
            <person name="Jackson S.A."/>
            <person name="Michelmore R."/>
            <person name="Ozias-Akins P."/>
        </authorList>
    </citation>
    <scope>NUCLEOTIDE SEQUENCE [LARGE SCALE GENOMIC DNA]</scope>
    <source>
        <strain evidence="2">cv. V14167</strain>
    </source>
</reference>
<dbReference type="Pfam" id="PF17921">
    <property type="entry name" value="Integrase_H2C2"/>
    <property type="match status" value="1"/>
</dbReference>
<evidence type="ECO:0000259" key="1">
    <source>
        <dbReference type="Pfam" id="PF17921"/>
    </source>
</evidence>
<organism evidence="2 3">
    <name type="scientific">Arachis duranensis</name>
    <name type="common">Wild peanut</name>
    <dbReference type="NCBI Taxonomy" id="130453"/>
    <lineage>
        <taxon>Eukaryota</taxon>
        <taxon>Viridiplantae</taxon>
        <taxon>Streptophyta</taxon>
        <taxon>Embryophyta</taxon>
        <taxon>Tracheophyta</taxon>
        <taxon>Spermatophyta</taxon>
        <taxon>Magnoliopsida</taxon>
        <taxon>eudicotyledons</taxon>
        <taxon>Gunneridae</taxon>
        <taxon>Pentapetalae</taxon>
        <taxon>rosids</taxon>
        <taxon>fabids</taxon>
        <taxon>Fabales</taxon>
        <taxon>Fabaceae</taxon>
        <taxon>Papilionoideae</taxon>
        <taxon>50 kb inversion clade</taxon>
        <taxon>dalbergioids sensu lato</taxon>
        <taxon>Dalbergieae</taxon>
        <taxon>Pterocarpus clade</taxon>
        <taxon>Arachis</taxon>
    </lineage>
</organism>
<dbReference type="GeneID" id="107479249"/>
<proteinExistence type="predicted"/>
<reference evidence="3" key="2">
    <citation type="submission" date="2025-08" db="UniProtKB">
        <authorList>
            <consortium name="RefSeq"/>
        </authorList>
    </citation>
    <scope>IDENTIFICATION</scope>
    <source>
        <tissue evidence="3">Whole plant</tissue>
    </source>
</reference>
<dbReference type="InterPro" id="IPR041588">
    <property type="entry name" value="Integrase_H2C2"/>
</dbReference>
<dbReference type="Proteomes" id="UP000515211">
    <property type="component" value="Chromosome 3"/>
</dbReference>
<protein>
    <submittedName>
        <fullName evidence="3">Uncharacterized protein LOC107479249</fullName>
    </submittedName>
</protein>
<name>A0A6P4CUT4_ARADU</name>
<dbReference type="PANTHER" id="PTHR47266">
    <property type="entry name" value="ENDONUCLEASE-RELATED"/>
    <property type="match status" value="1"/>
</dbReference>
<dbReference type="InterPro" id="IPR052160">
    <property type="entry name" value="Gypsy_RT_Integrase-like"/>
</dbReference>
<dbReference type="RefSeq" id="XP_015954884.1">
    <property type="nucleotide sequence ID" value="XM_016099398.1"/>
</dbReference>
<gene>
    <name evidence="3" type="primary">LOC107479249</name>
</gene>
<accession>A0A6P4CUT4</accession>
<evidence type="ECO:0000313" key="2">
    <source>
        <dbReference type="Proteomes" id="UP000515211"/>
    </source>
</evidence>
<dbReference type="KEGG" id="adu:107479249"/>
<keyword evidence="2" id="KW-1185">Reference proteome</keyword>
<dbReference type="AlphaFoldDB" id="A0A6P4CUT4"/>
<dbReference type="Gene3D" id="1.10.340.70">
    <property type="match status" value="1"/>
</dbReference>